<keyword evidence="5" id="KW-1185">Reference proteome</keyword>
<feature type="compositionally biased region" description="Basic and acidic residues" evidence="2">
    <location>
        <begin position="1"/>
        <end position="20"/>
    </location>
</feature>
<dbReference type="SUPFAM" id="SSF57756">
    <property type="entry name" value="Retrovirus zinc finger-like domains"/>
    <property type="match status" value="1"/>
</dbReference>
<feature type="domain" description="CCHC-type" evidence="3">
    <location>
        <begin position="333"/>
        <end position="346"/>
    </location>
</feature>
<dbReference type="GO" id="GO:0008270">
    <property type="term" value="F:zinc ion binding"/>
    <property type="evidence" value="ECO:0007669"/>
    <property type="project" value="UniProtKB-KW"/>
</dbReference>
<keyword evidence="1" id="KW-0479">Metal-binding</keyword>
<dbReference type="InterPro" id="IPR011009">
    <property type="entry name" value="Kinase-like_dom_sf"/>
</dbReference>
<dbReference type="GO" id="GO:0004672">
    <property type="term" value="F:protein kinase activity"/>
    <property type="evidence" value="ECO:0007669"/>
    <property type="project" value="InterPro"/>
</dbReference>
<dbReference type="InterPro" id="IPR001878">
    <property type="entry name" value="Znf_CCHC"/>
</dbReference>
<evidence type="ECO:0000256" key="2">
    <source>
        <dbReference type="SAM" id="MobiDB-lite"/>
    </source>
</evidence>
<dbReference type="Gene3D" id="1.10.510.10">
    <property type="entry name" value="Transferase(Phosphotransferase) domain 1"/>
    <property type="match status" value="1"/>
</dbReference>
<accession>A0A5N6P157</accession>
<dbReference type="Pfam" id="PF07714">
    <property type="entry name" value="PK_Tyr_Ser-Thr"/>
    <property type="match status" value="1"/>
</dbReference>
<dbReference type="Gene3D" id="3.30.200.20">
    <property type="entry name" value="Phosphorylase Kinase, domain 1"/>
    <property type="match status" value="1"/>
</dbReference>
<proteinExistence type="predicted"/>
<feature type="compositionally biased region" description="Low complexity" evidence="2">
    <location>
        <begin position="46"/>
        <end position="63"/>
    </location>
</feature>
<dbReference type="PROSITE" id="PS50158">
    <property type="entry name" value="ZF_CCHC"/>
    <property type="match status" value="1"/>
</dbReference>
<dbReference type="OrthoDB" id="1703812at2759"/>
<evidence type="ECO:0000313" key="5">
    <source>
        <dbReference type="Proteomes" id="UP000326396"/>
    </source>
</evidence>
<feature type="compositionally biased region" description="Basic and acidic residues" evidence="2">
    <location>
        <begin position="64"/>
        <end position="81"/>
    </location>
</feature>
<dbReference type="SUPFAM" id="SSF56112">
    <property type="entry name" value="Protein kinase-like (PK-like)"/>
    <property type="match status" value="1"/>
</dbReference>
<name>A0A5N6P157_9ASTR</name>
<dbReference type="EMBL" id="SZYD01000007">
    <property type="protein sequence ID" value="KAD5802990.1"/>
    <property type="molecule type" value="Genomic_DNA"/>
</dbReference>
<keyword evidence="1" id="KW-0863">Zinc-finger</keyword>
<evidence type="ECO:0000256" key="1">
    <source>
        <dbReference type="PROSITE-ProRule" id="PRU00047"/>
    </source>
</evidence>
<dbReference type="InterPro" id="IPR025886">
    <property type="entry name" value="PP2-like"/>
</dbReference>
<comment type="caution">
    <text evidence="4">The sequence shown here is derived from an EMBL/GenBank/DDBJ whole genome shotgun (WGS) entry which is preliminary data.</text>
</comment>
<dbReference type="InterPro" id="IPR001245">
    <property type="entry name" value="Ser-Thr/Tyr_kinase_cat_dom"/>
</dbReference>
<protein>
    <recommendedName>
        <fullName evidence="3">CCHC-type domain-containing protein</fullName>
    </recommendedName>
</protein>
<dbReference type="AlphaFoldDB" id="A0A5N6P157"/>
<dbReference type="Gene3D" id="4.10.60.10">
    <property type="entry name" value="Zinc finger, CCHC-type"/>
    <property type="match status" value="1"/>
</dbReference>
<gene>
    <name evidence="4" type="ORF">E3N88_14350</name>
</gene>
<dbReference type="InterPro" id="IPR036875">
    <property type="entry name" value="Znf_CCHC_sf"/>
</dbReference>
<reference evidence="4 5" key="1">
    <citation type="submission" date="2019-05" db="EMBL/GenBank/DDBJ databases">
        <title>Mikania micrantha, genome provides insights into the molecular mechanism of rapid growth.</title>
        <authorList>
            <person name="Liu B."/>
        </authorList>
    </citation>
    <scope>NUCLEOTIDE SEQUENCE [LARGE SCALE GENOMIC DNA]</scope>
    <source>
        <strain evidence="4">NLD-2019</strain>
        <tissue evidence="4">Leaf</tissue>
    </source>
</reference>
<dbReference type="PANTHER" id="PTHR32278:SF149">
    <property type="entry name" value="PHLOEM PROTEIN"/>
    <property type="match status" value="1"/>
</dbReference>
<dbReference type="GO" id="GO:0003676">
    <property type="term" value="F:nucleic acid binding"/>
    <property type="evidence" value="ECO:0007669"/>
    <property type="project" value="InterPro"/>
</dbReference>
<organism evidence="4 5">
    <name type="scientific">Mikania micrantha</name>
    <name type="common">bitter vine</name>
    <dbReference type="NCBI Taxonomy" id="192012"/>
    <lineage>
        <taxon>Eukaryota</taxon>
        <taxon>Viridiplantae</taxon>
        <taxon>Streptophyta</taxon>
        <taxon>Embryophyta</taxon>
        <taxon>Tracheophyta</taxon>
        <taxon>Spermatophyta</taxon>
        <taxon>Magnoliopsida</taxon>
        <taxon>eudicotyledons</taxon>
        <taxon>Gunneridae</taxon>
        <taxon>Pentapetalae</taxon>
        <taxon>asterids</taxon>
        <taxon>campanulids</taxon>
        <taxon>Asterales</taxon>
        <taxon>Asteraceae</taxon>
        <taxon>Asteroideae</taxon>
        <taxon>Heliantheae alliance</taxon>
        <taxon>Eupatorieae</taxon>
        <taxon>Mikania</taxon>
    </lineage>
</organism>
<dbReference type="Pfam" id="PF14299">
    <property type="entry name" value="PP2"/>
    <property type="match status" value="2"/>
</dbReference>
<feature type="region of interest" description="Disordered" evidence="2">
    <location>
        <begin position="1"/>
        <end position="84"/>
    </location>
</feature>
<keyword evidence="1" id="KW-0862">Zinc</keyword>
<dbReference type="SMART" id="SM00343">
    <property type="entry name" value="ZnF_C2HC"/>
    <property type="match status" value="1"/>
</dbReference>
<dbReference type="Proteomes" id="UP000326396">
    <property type="component" value="Linkage Group LG15"/>
</dbReference>
<sequence length="1156" mass="132755">MQREQHPPQHFNEEDYKDDIMSLLSQNNSSFDDVAPKFVRNKHDSNGPPSISSRGPPSFGSISEYRKKYYDDGPPSKRSIEKNSSFVGRMPSSFGSYNASRRDSYNISGPGYYNLSEPGNDNVSRPELSMDVPMLSPIDMTRKSHPNEKNFMLHPFFTMKRLDQYMHAPNEELLAQVAKSHYEENKLDDVINSDLRKQMDQESLNIFSKTAYHCLNDKRAQRPNIDQVLRNLEKALDVQKKRDNPEDPKVTGEVDVATSNHLKYGSGWLLTSGKSQLFVEFVGQAIEEQAFQAVGRDDERFNNRGRGFGLGGPRGRGRGRGRGFGRGRGSVQCYNCNRFGHVRSECWNEPQVHAAVENEDEEDEYRLFMAVGTITSWHSCESCALGKQVKKPFPKGSLRATRVLELIHADLCGPMSVKSLGEKSTKYLTRGSDNTYLATLCFFFQGGHLEHLRIPYIDIKAATKNFTQTRLGSGTFATVYRAELEVPIEEKSTGEIYKKWRTVAIKCIKEVEQAKEGFNAEIELLTSCKHPNVGNNEGIADAARQSFKDGTIYEMVDPKIMEEVDELTSSLHKGPNKDSLKAYIEIAHECVAIAQNDRPTTQQIIEKLQNASSLQSAPHRHLRRHLCHWYSPSSSSSSAVSASPPASFSHFAIHRKGEEASHRLCRGEEAVRLRRSSQRRPLPLVVVAPVFGRRRRQSLWSSMERCDGATVERQCLAYERDERPTAKQVLEQLQKSLEFQEDHEIWGPKLPYDYEEILKLCKSYSFSEKKKQLYDMFRKGILLQDDKVCFSVGCNGERNAMISATTFSYRNRIPHDKWYIIPESRFQKVAKMLDISNLMIKIKTRTHLLSPNTVYGVHLVFKFCDYSTNVSTNPMHVDLKYKMGSKTLHAYFAKWRDDQWMIIELYRFLNENKEDGVVFKFLLHSLSPYYRKEHDGGHDETAENPKEIKQVVKSNLNHVNQDLQLPIQSEEILGRSENYEEGGKMFWLSHEVNGKKHFMLSAKAVLHNNSNLKLFKPLADSRFQEVIELQPQLTFLRISCMIKSQMLSQDTEYVCYLVFKLSRKCRGLRCPVEIRDLLHENKAPKIVYFRSPRPWNVIHHITWLPKQRKDGWMEVNVWNFNSNQLKNDCVLVNLKLISYEGCMSGLTVCGLEVRPT</sequence>
<dbReference type="PANTHER" id="PTHR32278">
    <property type="entry name" value="F-BOX DOMAIN-CONTAINING PROTEIN"/>
    <property type="match status" value="1"/>
</dbReference>
<evidence type="ECO:0000259" key="3">
    <source>
        <dbReference type="PROSITE" id="PS50158"/>
    </source>
</evidence>
<evidence type="ECO:0000313" key="4">
    <source>
        <dbReference type="EMBL" id="KAD5802990.1"/>
    </source>
</evidence>